<keyword evidence="1" id="KW-0732">Signal</keyword>
<evidence type="ECO:0000313" key="2">
    <source>
        <dbReference type="EMBL" id="KAJ4333207.1"/>
    </source>
</evidence>
<keyword evidence="3" id="KW-1185">Reference proteome</keyword>
<evidence type="ECO:0000256" key="1">
    <source>
        <dbReference type="SAM" id="SignalP"/>
    </source>
</evidence>
<dbReference type="Proteomes" id="UP001140562">
    <property type="component" value="Unassembled WGS sequence"/>
</dbReference>
<sequence length="226" mass="21903">MASTLIVASLLGFAAAQTSIVSIPFYILDNQSIEASVVSANPSATTMALNCPTGTDSNDCGLFPEMTLIYGPSTYHIDMGLGDAGIYTGSEDCTMGATVTCAEFATGSEANFPGSSTTTYEGEDILTLPVTITSGVEKLGAQASATDSASASASASGSSAASGGSASTSMTSVTQIVGTNSASASGASRTSGAASASATPSTGAAAANAVVSYGTLVGAAAGLFFL</sequence>
<accession>A0A9W9BWR3</accession>
<evidence type="ECO:0000313" key="3">
    <source>
        <dbReference type="Proteomes" id="UP001140562"/>
    </source>
</evidence>
<dbReference type="OrthoDB" id="4991875at2759"/>
<evidence type="ECO:0008006" key="4">
    <source>
        <dbReference type="Google" id="ProtNLM"/>
    </source>
</evidence>
<reference evidence="2" key="1">
    <citation type="submission" date="2022-10" db="EMBL/GenBank/DDBJ databases">
        <title>Tapping the CABI collections for fungal endophytes: first genome assemblies for Collariella, Neodidymelliopsis, Ascochyta clinopodiicola, Didymella pomorum, Didymosphaeria variabile, Neocosmospora piperis and Neocucurbitaria cava.</title>
        <authorList>
            <person name="Hill R."/>
        </authorList>
    </citation>
    <scope>NUCLEOTIDE SEQUENCE</scope>
    <source>
        <strain evidence="2">IMI 360193</strain>
    </source>
</reference>
<organism evidence="2 3">
    <name type="scientific">Didymella glomerata</name>
    <dbReference type="NCBI Taxonomy" id="749621"/>
    <lineage>
        <taxon>Eukaryota</taxon>
        <taxon>Fungi</taxon>
        <taxon>Dikarya</taxon>
        <taxon>Ascomycota</taxon>
        <taxon>Pezizomycotina</taxon>
        <taxon>Dothideomycetes</taxon>
        <taxon>Pleosporomycetidae</taxon>
        <taxon>Pleosporales</taxon>
        <taxon>Pleosporineae</taxon>
        <taxon>Didymellaceae</taxon>
        <taxon>Didymella</taxon>
    </lineage>
</organism>
<dbReference type="EMBL" id="JAPEUV010000099">
    <property type="protein sequence ID" value="KAJ4333207.1"/>
    <property type="molecule type" value="Genomic_DNA"/>
</dbReference>
<dbReference type="PANTHER" id="PTHR40640">
    <property type="entry name" value="ANCHORED GLYCOPROTEIN, PUTATIVE (AFU_ORTHOLOGUE AFUA_8G04860)-RELATED"/>
    <property type="match status" value="1"/>
</dbReference>
<dbReference type="AlphaFoldDB" id="A0A9W9BWR3"/>
<name>A0A9W9BWR3_9PLEO</name>
<proteinExistence type="predicted"/>
<feature type="chain" id="PRO_5040935658" description="GPI anchored protein" evidence="1">
    <location>
        <begin position="17"/>
        <end position="226"/>
    </location>
</feature>
<feature type="signal peptide" evidence="1">
    <location>
        <begin position="1"/>
        <end position="16"/>
    </location>
</feature>
<comment type="caution">
    <text evidence="2">The sequence shown here is derived from an EMBL/GenBank/DDBJ whole genome shotgun (WGS) entry which is preliminary data.</text>
</comment>
<gene>
    <name evidence="2" type="ORF">N0V87_007762</name>
</gene>
<protein>
    <recommendedName>
        <fullName evidence="4">GPI anchored protein</fullName>
    </recommendedName>
</protein>
<dbReference type="PANTHER" id="PTHR40640:SF1">
    <property type="entry name" value="ANCHORED GLYCOPROTEIN, PUTATIVE (AFU_ORTHOLOGUE AFUA_8G04860)-RELATED"/>
    <property type="match status" value="1"/>
</dbReference>